<evidence type="ECO:0008006" key="10">
    <source>
        <dbReference type="Google" id="ProtNLM"/>
    </source>
</evidence>
<keyword evidence="4" id="KW-0539">Nucleus</keyword>
<sequence length="553" mass="61155">MSQSLKEKKSSGGGAKIDPPEEQIGAQALLELRTVPESDDSAKPTKKSKKKSSASNDADSVTSVKDAMSVRLLDEIQGNDPSNPSRLSYAGRFGEALENTSILEQDPASAHMLQNFTNDDGNSHLNHTGTKRKRDDENTTSSTKSNAPAPLDETVIRVQTTDGATEPWSTYLDSLPYSEYTDISSSMPLTEIDPRKSGHHATASSGAENLDPALGIAVNAVSEMTGNDPAVDPALANIGLTNAIRMSDEIPKPFMNILRTENPEHSATVLSRPSGRIVDSSNDGVNGSSTDNGTRNSSSNTSINDKKMRSGAFSQEEDMILHRFFKRYCEKHGLTKRDICERVWSVHRRTDSFWDDVSFCLPDRTRASIYKHVRRLYNTFEVRAKWSPKDDEELARLYALKGNQWKEIGATMGRMSEDCRDRWRNYVKCGQNRSQSKWSSEEELALLKAIGEIARASGADDVPMKTTDINWTVVSEQLGGLRSRIQCRYKWKKLMAQDEELVRAEELKGFGVVSDPSKIGRLHTSSGSTSHQQPTPTSGSTPWQDLDVLKSGM</sequence>
<protein>
    <recommendedName>
        <fullName evidence="10">DNA-binding protein REB1</fullName>
    </recommendedName>
</protein>
<gene>
    <name evidence="8" type="ORF">CANCADRAFT_64110</name>
</gene>
<evidence type="ECO:0000259" key="7">
    <source>
        <dbReference type="PROSITE" id="PS51294"/>
    </source>
</evidence>
<evidence type="ECO:0000256" key="2">
    <source>
        <dbReference type="ARBA" id="ARBA00022737"/>
    </source>
</evidence>
<dbReference type="InterPro" id="IPR051651">
    <property type="entry name" value="DMTF1_DNA-bind_reg"/>
</dbReference>
<feature type="domain" description="Myb-like" evidence="6">
    <location>
        <begin position="430"/>
        <end position="495"/>
    </location>
</feature>
<dbReference type="AlphaFoldDB" id="A0A1E4TMH5"/>
<evidence type="ECO:0000259" key="6">
    <source>
        <dbReference type="PROSITE" id="PS50090"/>
    </source>
</evidence>
<dbReference type="GO" id="GO:0000976">
    <property type="term" value="F:transcription cis-regulatory region binding"/>
    <property type="evidence" value="ECO:0007669"/>
    <property type="project" value="TreeGrafter"/>
</dbReference>
<feature type="compositionally biased region" description="Polar residues" evidence="5">
    <location>
        <begin position="113"/>
        <end position="128"/>
    </location>
</feature>
<evidence type="ECO:0000256" key="3">
    <source>
        <dbReference type="ARBA" id="ARBA00023125"/>
    </source>
</evidence>
<feature type="region of interest" description="Disordered" evidence="5">
    <location>
        <begin position="1"/>
        <end position="66"/>
    </location>
</feature>
<dbReference type="Pfam" id="PF21559">
    <property type="entry name" value="Reb1_MybAD"/>
    <property type="match status" value="1"/>
</dbReference>
<dbReference type="SMART" id="SM00717">
    <property type="entry name" value="SANT"/>
    <property type="match status" value="3"/>
</dbReference>
<evidence type="ECO:0000256" key="5">
    <source>
        <dbReference type="SAM" id="MobiDB-lite"/>
    </source>
</evidence>
<evidence type="ECO:0000256" key="1">
    <source>
        <dbReference type="ARBA" id="ARBA00004123"/>
    </source>
</evidence>
<feature type="compositionally biased region" description="Polar residues" evidence="5">
    <location>
        <begin position="279"/>
        <end position="303"/>
    </location>
</feature>
<feature type="compositionally biased region" description="Basic and acidic residues" evidence="5">
    <location>
        <begin position="1"/>
        <end position="10"/>
    </location>
</feature>
<feature type="compositionally biased region" description="Basic and acidic residues" evidence="5">
    <location>
        <begin position="34"/>
        <end position="43"/>
    </location>
</feature>
<feature type="compositionally biased region" description="Polar residues" evidence="5">
    <location>
        <begin position="523"/>
        <end position="543"/>
    </location>
</feature>
<proteinExistence type="predicted"/>
<comment type="subcellular location">
    <subcellularLocation>
        <location evidence="1">Nucleus</location>
    </subcellularLocation>
</comment>
<keyword evidence="9" id="KW-1185">Reference proteome</keyword>
<dbReference type="Pfam" id="PF13921">
    <property type="entry name" value="Myb_DNA-bind_6"/>
    <property type="match status" value="1"/>
</dbReference>
<dbReference type="InterPro" id="IPR049260">
    <property type="entry name" value="REB1_MybAD"/>
</dbReference>
<keyword evidence="3" id="KW-0238">DNA-binding</keyword>
<dbReference type="Proteomes" id="UP000095023">
    <property type="component" value="Unassembled WGS sequence"/>
</dbReference>
<name>A0A1E4TMH5_9ASCO</name>
<feature type="domain" description="Myb-like" evidence="6">
    <location>
        <begin position="383"/>
        <end position="427"/>
    </location>
</feature>
<dbReference type="EMBL" id="KV453841">
    <property type="protein sequence ID" value="ODV92939.1"/>
    <property type="molecule type" value="Genomic_DNA"/>
</dbReference>
<evidence type="ECO:0000313" key="8">
    <source>
        <dbReference type="EMBL" id="ODV92939.1"/>
    </source>
</evidence>
<dbReference type="InterPro" id="IPR001005">
    <property type="entry name" value="SANT/Myb"/>
</dbReference>
<feature type="region of interest" description="Disordered" evidence="5">
    <location>
        <begin position="113"/>
        <end position="153"/>
    </location>
</feature>
<dbReference type="CDD" id="cd00167">
    <property type="entry name" value="SANT"/>
    <property type="match status" value="2"/>
</dbReference>
<feature type="region of interest" description="Disordered" evidence="5">
    <location>
        <begin position="518"/>
        <end position="553"/>
    </location>
</feature>
<accession>A0A1E4TMH5</accession>
<dbReference type="PANTHER" id="PTHR46380">
    <property type="entry name" value="CYCLIN-D-BINDING MYB-LIKE TRANSCRIPTION FACTOR 1"/>
    <property type="match status" value="1"/>
</dbReference>
<evidence type="ECO:0000313" key="9">
    <source>
        <dbReference type="Proteomes" id="UP000095023"/>
    </source>
</evidence>
<dbReference type="InterPro" id="IPR009057">
    <property type="entry name" value="Homeodomain-like_sf"/>
</dbReference>
<dbReference type="PANTHER" id="PTHR46380:SF2">
    <property type="entry name" value="CYCLIN-D-BINDING MYB-LIKE TRANSCRIPTION FACTOR 1"/>
    <property type="match status" value="1"/>
</dbReference>
<dbReference type="GO" id="GO:0005634">
    <property type="term" value="C:nucleus"/>
    <property type="evidence" value="ECO:0007669"/>
    <property type="project" value="UniProtKB-SubCell"/>
</dbReference>
<organism evidence="8 9">
    <name type="scientific">Tortispora caseinolytica NRRL Y-17796</name>
    <dbReference type="NCBI Taxonomy" id="767744"/>
    <lineage>
        <taxon>Eukaryota</taxon>
        <taxon>Fungi</taxon>
        <taxon>Dikarya</taxon>
        <taxon>Ascomycota</taxon>
        <taxon>Saccharomycotina</taxon>
        <taxon>Trigonopsidomycetes</taxon>
        <taxon>Trigonopsidales</taxon>
        <taxon>Trigonopsidaceae</taxon>
        <taxon>Tortispora</taxon>
    </lineage>
</organism>
<keyword evidence="2" id="KW-0677">Repeat</keyword>
<dbReference type="OrthoDB" id="39591at2759"/>
<dbReference type="SUPFAM" id="SSF46689">
    <property type="entry name" value="Homeodomain-like"/>
    <property type="match status" value="2"/>
</dbReference>
<reference evidence="9" key="1">
    <citation type="submission" date="2016-02" db="EMBL/GenBank/DDBJ databases">
        <title>Comparative genomics of biotechnologically important yeasts.</title>
        <authorList>
            <consortium name="DOE Joint Genome Institute"/>
            <person name="Riley R."/>
            <person name="Haridas S."/>
            <person name="Wolfe K.H."/>
            <person name="Lopes M.R."/>
            <person name="Hittinger C.T."/>
            <person name="Goker M."/>
            <person name="Salamov A."/>
            <person name="Wisecaver J."/>
            <person name="Long T.M."/>
            <person name="Aerts A.L."/>
            <person name="Barry K."/>
            <person name="Choi C."/>
            <person name="Clum A."/>
            <person name="Coughlan A.Y."/>
            <person name="Deshpande S."/>
            <person name="Douglass A.P."/>
            <person name="Hanson S.J."/>
            <person name="Klenk H.-P."/>
            <person name="Labutti K."/>
            <person name="Lapidus A."/>
            <person name="Lindquist E."/>
            <person name="Lipzen A."/>
            <person name="Meier-Kolthoff J.P."/>
            <person name="Ohm R.A."/>
            <person name="Otillar R.P."/>
            <person name="Pangilinan J."/>
            <person name="Peng Y."/>
            <person name="Rokas A."/>
            <person name="Rosa C.A."/>
            <person name="Scheuner C."/>
            <person name="Sibirny A.A."/>
            <person name="Slot J.C."/>
            <person name="Stielow J.B."/>
            <person name="Sun H."/>
            <person name="Kurtzman C.P."/>
            <person name="Blackwell M."/>
            <person name="Jeffries T.W."/>
            <person name="Grigoriev I.V."/>
        </authorList>
    </citation>
    <scope>NUCLEOTIDE SEQUENCE [LARGE SCALE GENOMIC DNA]</scope>
    <source>
        <strain evidence="9">NRRL Y-17796</strain>
    </source>
</reference>
<feature type="domain" description="HTH myb-type" evidence="7">
    <location>
        <begin position="378"/>
        <end position="431"/>
    </location>
</feature>
<dbReference type="GO" id="GO:0003700">
    <property type="term" value="F:DNA-binding transcription factor activity"/>
    <property type="evidence" value="ECO:0007669"/>
    <property type="project" value="TreeGrafter"/>
</dbReference>
<feature type="region of interest" description="Disordered" evidence="5">
    <location>
        <begin position="264"/>
        <end position="309"/>
    </location>
</feature>
<dbReference type="PROSITE" id="PS51294">
    <property type="entry name" value="HTH_MYB"/>
    <property type="match status" value="1"/>
</dbReference>
<dbReference type="InterPro" id="IPR017930">
    <property type="entry name" value="Myb_dom"/>
</dbReference>
<dbReference type="Gene3D" id="1.10.10.60">
    <property type="entry name" value="Homeodomain-like"/>
    <property type="match status" value="2"/>
</dbReference>
<evidence type="ECO:0000256" key="4">
    <source>
        <dbReference type="ARBA" id="ARBA00023242"/>
    </source>
</evidence>
<dbReference type="PROSITE" id="PS50090">
    <property type="entry name" value="MYB_LIKE"/>
    <property type="match status" value="2"/>
</dbReference>